<evidence type="ECO:0000256" key="10">
    <source>
        <dbReference type="ARBA" id="ARBA00023157"/>
    </source>
</evidence>
<evidence type="ECO:0000256" key="13">
    <source>
        <dbReference type="ARBA" id="ARBA00061342"/>
    </source>
</evidence>
<dbReference type="GO" id="GO:0003779">
    <property type="term" value="F:actin binding"/>
    <property type="evidence" value="ECO:0007669"/>
    <property type="project" value="UniProtKB-KW"/>
</dbReference>
<keyword evidence="12" id="KW-0206">Cytoskeleton</keyword>
<dbReference type="InterPro" id="IPR010255">
    <property type="entry name" value="Haem_peroxidase_sf"/>
</dbReference>
<comment type="similarity">
    <text evidence="13">Belongs to the peroxidase family. XPO subfamily.</text>
</comment>
<dbReference type="GO" id="GO:0020037">
    <property type="term" value="F:heme binding"/>
    <property type="evidence" value="ECO:0007669"/>
    <property type="project" value="InterPro"/>
</dbReference>
<keyword evidence="9 14" id="KW-0408">Iron</keyword>
<dbReference type="Pfam" id="PF03098">
    <property type="entry name" value="An_peroxidase"/>
    <property type="match status" value="1"/>
</dbReference>
<dbReference type="GO" id="GO:0016013">
    <property type="term" value="C:syntrophin complex"/>
    <property type="evidence" value="ECO:0007669"/>
    <property type="project" value="UniProtKB-ARBA"/>
</dbReference>
<evidence type="ECO:0000256" key="6">
    <source>
        <dbReference type="ARBA" id="ARBA00022723"/>
    </source>
</evidence>
<comment type="subcellular location">
    <subcellularLocation>
        <location evidence="2">Cytoplasm</location>
        <location evidence="2">Cytoskeleton</location>
    </subcellularLocation>
</comment>
<keyword evidence="5 14" id="KW-0349">Heme</keyword>
<evidence type="ECO:0000256" key="7">
    <source>
        <dbReference type="ARBA" id="ARBA00022729"/>
    </source>
</evidence>
<dbReference type="Pfam" id="PF23012">
    <property type="entry name" value="Syntrophin_4th"/>
    <property type="match status" value="1"/>
</dbReference>
<comment type="similarity">
    <text evidence="3">Belongs to the syntrophin family.</text>
</comment>
<evidence type="ECO:0000256" key="8">
    <source>
        <dbReference type="ARBA" id="ARBA00023002"/>
    </source>
</evidence>
<keyword evidence="17" id="KW-1185">Reference proteome</keyword>
<dbReference type="InterPro" id="IPR055108">
    <property type="entry name" value="Syntrophin_4th"/>
</dbReference>
<dbReference type="PRINTS" id="PR00457">
    <property type="entry name" value="ANPEROXIDASE"/>
</dbReference>
<evidence type="ECO:0000256" key="14">
    <source>
        <dbReference type="PIRSR" id="PIRSR619791-2"/>
    </source>
</evidence>
<dbReference type="Gene3D" id="1.10.640.10">
    <property type="entry name" value="Haem peroxidase domain superfamily, animal type"/>
    <property type="match status" value="1"/>
</dbReference>
<evidence type="ECO:0000256" key="9">
    <source>
        <dbReference type="ARBA" id="ARBA00023004"/>
    </source>
</evidence>
<evidence type="ECO:0000256" key="4">
    <source>
        <dbReference type="ARBA" id="ARBA00022490"/>
    </source>
</evidence>
<dbReference type="InterPro" id="IPR001478">
    <property type="entry name" value="PDZ"/>
</dbReference>
<dbReference type="SUPFAM" id="SSF48113">
    <property type="entry name" value="Heme-dependent peroxidases"/>
    <property type="match status" value="1"/>
</dbReference>
<evidence type="ECO:0000313" key="17">
    <source>
        <dbReference type="Proteomes" id="UP001239994"/>
    </source>
</evidence>
<keyword evidence="10" id="KW-1015">Disulfide bond</keyword>
<proteinExistence type="inferred from homology"/>
<gene>
    <name evidence="16" type="ORF">P4O66_011674</name>
</gene>
<evidence type="ECO:0000256" key="1">
    <source>
        <dbReference type="ARBA" id="ARBA00001970"/>
    </source>
</evidence>
<dbReference type="InterPro" id="IPR037120">
    <property type="entry name" value="Haem_peroxidase_sf_animal"/>
</dbReference>
<dbReference type="GO" id="GO:0004601">
    <property type="term" value="F:peroxidase activity"/>
    <property type="evidence" value="ECO:0007669"/>
    <property type="project" value="InterPro"/>
</dbReference>
<evidence type="ECO:0000256" key="11">
    <source>
        <dbReference type="ARBA" id="ARBA00023203"/>
    </source>
</evidence>
<comment type="caution">
    <text evidence="16">The sequence shown here is derived from an EMBL/GenBank/DDBJ whole genome shotgun (WGS) entry which is preliminary data.</text>
</comment>
<dbReference type="CDD" id="cd06801">
    <property type="entry name" value="PDZ_syntrophin-like"/>
    <property type="match status" value="1"/>
</dbReference>
<dbReference type="EMBL" id="JAROKS010000018">
    <property type="protein sequence ID" value="KAK1793285.1"/>
    <property type="molecule type" value="Genomic_DNA"/>
</dbReference>
<protein>
    <recommendedName>
        <fullName evidence="15">PDZ domain-containing protein</fullName>
    </recommendedName>
</protein>
<name>A0AAD8Z615_9TELE</name>
<dbReference type="SUPFAM" id="SSF50156">
    <property type="entry name" value="PDZ domain-like"/>
    <property type="match status" value="1"/>
</dbReference>
<dbReference type="PANTHER" id="PTHR11475">
    <property type="entry name" value="OXIDASE/PEROXIDASE"/>
    <property type="match status" value="1"/>
</dbReference>
<dbReference type="GO" id="GO:0005856">
    <property type="term" value="C:cytoskeleton"/>
    <property type="evidence" value="ECO:0007669"/>
    <property type="project" value="UniProtKB-SubCell"/>
</dbReference>
<dbReference type="PANTHER" id="PTHR11475:SF60">
    <property type="entry name" value="THYROID PEROXIDASE"/>
    <property type="match status" value="1"/>
</dbReference>
<dbReference type="Pfam" id="PF00595">
    <property type="entry name" value="PDZ"/>
    <property type="match status" value="1"/>
</dbReference>
<keyword evidence="4" id="KW-0963">Cytoplasm</keyword>
<keyword evidence="6 14" id="KW-0479">Metal-binding</keyword>
<evidence type="ECO:0000256" key="12">
    <source>
        <dbReference type="ARBA" id="ARBA00023212"/>
    </source>
</evidence>
<comment type="cofactor">
    <cofactor evidence="1">
        <name>heme b</name>
        <dbReference type="ChEBI" id="CHEBI:60344"/>
    </cofactor>
</comment>
<keyword evidence="8" id="KW-0560">Oxidoreductase</keyword>
<keyword evidence="7" id="KW-0732">Signal</keyword>
<evidence type="ECO:0000256" key="2">
    <source>
        <dbReference type="ARBA" id="ARBA00004245"/>
    </source>
</evidence>
<dbReference type="PROSITE" id="PS50106">
    <property type="entry name" value="PDZ"/>
    <property type="match status" value="1"/>
</dbReference>
<evidence type="ECO:0000256" key="3">
    <source>
        <dbReference type="ARBA" id="ARBA00010798"/>
    </source>
</evidence>
<dbReference type="FunFam" id="2.30.42.10:FF:000080">
    <property type="entry name" value="Syntrophin gamma 1"/>
    <property type="match status" value="1"/>
</dbReference>
<dbReference type="InterPro" id="IPR036034">
    <property type="entry name" value="PDZ_sf"/>
</dbReference>
<dbReference type="Gene3D" id="2.30.42.10">
    <property type="match status" value="1"/>
</dbReference>
<dbReference type="GO" id="GO:0005615">
    <property type="term" value="C:extracellular space"/>
    <property type="evidence" value="ECO:0007669"/>
    <property type="project" value="TreeGrafter"/>
</dbReference>
<dbReference type="FunFam" id="1.10.640.10:FF:000001">
    <property type="entry name" value="Peroxidasin homolog"/>
    <property type="match status" value="1"/>
</dbReference>
<dbReference type="PROSITE" id="PS50292">
    <property type="entry name" value="PEROXIDASE_3"/>
    <property type="match status" value="1"/>
</dbReference>
<evidence type="ECO:0000313" key="16">
    <source>
        <dbReference type="EMBL" id="KAK1793285.1"/>
    </source>
</evidence>
<sequence length="1299" mass="145400">MCSLCLKTKTGLALLYDENTNNTYDIRLKLTKEMLTIQKQDVVCIGGGAHHVNHRTVVLRRQATGGLGLSIKGGAEHKVPVVISKIFKDQVADQTGLLFIGDAVLQVNGINVEKCTHEDVVHLLRTAGDEVTITVRYLREAPAFLKLPLGEELDLGCISGSPGPASDQSSRASSPLFDSGLHLNGNSSNTNQAVNMALRDYFMAPVHSTEKYGCLLGACNQVFWMKRAPLQQTKEIERMKFIEIWKVADMKDSNASGAGVWQGSQKKECILSWRRLHPPHPQLMNQSTRSVGWTLSASPCLWLGSLDTKLEAINYGTVICCDAVPALRSNSFEVFALDGVCTNVLQFCTEAESTDWLQAIATNINDLTQECVSIIESIKTANKYYSPDEQITDRACKCFSAQIIHMGWVCEHLHGSDASQIQSHKFLALKGSSLYILRGPPASASDWAQPEATFNLCEVLFKVHKLWIAEDCWVQAKLYVGLQQDCELRDGEPFCFSVLVGHGQSHCFSVVLGAELALWDRAFQKAGFMEVQRAGSKTYMCSNLGKILCFTIDFESGFSCSESISKKVIWRYKFSQLKGSSDDGKTRVKLLFQNSENKQIEMKVTVETELISQAAEVFHLTLSVLKDKASRRQKRSVSASEFLSMEEVKLIANLSGCPPLVHPASCPRGGYSEKYRTISGVCNNSYNIYTFLFRNSPLWGAAYSALSRWLPAEYEDGESQPKGWNTGQYYSGFQLPPVQKVSKEIMQSSSQYRMEDEAYSQLLVDWGQYIDHDISFTPQSSSKATFLEGTDCLNVCENSSPCFPIQISLNDKLFGNKSCLPFFRSLPACLNGLAHTLQSQQMLQRQQMNSITSYLDASTVYGHSALLQNTLRDLSSSEGLLAVNSKYTDHGGHPYLPFVRNTPSACFQEPGTGPRQRVECFVAGDSRVNEVLPLTALHTLWMREHNRITRHLKQLNRHWSPETTYQETRKIVGALHQIITMRDYIPKLLGEEAFNRIIGPYEGYDESVDPSVSNVFATAAFRFGHATVSEQMRRLNESYQEHEHFSSLHLHQTFFSPWRIIREGGLDPVLRGLLGSPAVRQNQHHLMTEELTEKLVVLTIPEALDLAALNLQRGRDHGLPGYNDWRVFCGYDRVESKADLKGVVHDGDLVEKIMDLYGHPSNIDVWLAGLVETLQPGARTGPLFACLIGKQMKMIREGDRFWWERPGVFSALQKQELQKHSLSHVICDNSGVVEVPLDPFTVGTYPKDFLLCSSLPSLDLNAWKEDPEKRNSCSFTSGCRSVGSHSMKITLLYQDYTYK</sequence>
<dbReference type="SUPFAM" id="SSF50729">
    <property type="entry name" value="PH domain-like"/>
    <property type="match status" value="1"/>
</dbReference>
<reference evidence="16" key="1">
    <citation type="submission" date="2023-03" db="EMBL/GenBank/DDBJ databases">
        <title>Electrophorus voltai genome.</title>
        <authorList>
            <person name="Bian C."/>
        </authorList>
    </citation>
    <scope>NUCLEOTIDE SEQUENCE</scope>
    <source>
        <strain evidence="16">CB-2022</strain>
        <tissue evidence="16">Muscle</tissue>
    </source>
</reference>
<evidence type="ECO:0000256" key="5">
    <source>
        <dbReference type="ARBA" id="ARBA00022617"/>
    </source>
</evidence>
<feature type="binding site" description="axial binding residue" evidence="14">
    <location>
        <position position="1025"/>
    </location>
    <ligand>
        <name>heme b</name>
        <dbReference type="ChEBI" id="CHEBI:60344"/>
    </ligand>
    <ligandPart>
        <name>Fe</name>
        <dbReference type="ChEBI" id="CHEBI:18248"/>
    </ligandPart>
</feature>
<dbReference type="SMART" id="SM00228">
    <property type="entry name" value="PDZ"/>
    <property type="match status" value="1"/>
</dbReference>
<evidence type="ECO:0000259" key="15">
    <source>
        <dbReference type="PROSITE" id="PS50106"/>
    </source>
</evidence>
<dbReference type="InterPro" id="IPR019791">
    <property type="entry name" value="Haem_peroxidase_animal"/>
</dbReference>
<accession>A0AAD8Z615</accession>
<dbReference type="Proteomes" id="UP001239994">
    <property type="component" value="Unassembled WGS sequence"/>
</dbReference>
<feature type="domain" description="PDZ" evidence="15">
    <location>
        <begin position="56"/>
        <end position="139"/>
    </location>
</feature>
<organism evidence="16 17">
    <name type="scientific">Electrophorus voltai</name>
    <dbReference type="NCBI Taxonomy" id="2609070"/>
    <lineage>
        <taxon>Eukaryota</taxon>
        <taxon>Metazoa</taxon>
        <taxon>Chordata</taxon>
        <taxon>Craniata</taxon>
        <taxon>Vertebrata</taxon>
        <taxon>Euteleostomi</taxon>
        <taxon>Actinopterygii</taxon>
        <taxon>Neopterygii</taxon>
        <taxon>Teleostei</taxon>
        <taxon>Ostariophysi</taxon>
        <taxon>Gymnotiformes</taxon>
        <taxon>Gymnotoidei</taxon>
        <taxon>Gymnotidae</taxon>
        <taxon>Electrophorus</taxon>
    </lineage>
</organism>
<dbReference type="GO" id="GO:0006979">
    <property type="term" value="P:response to oxidative stress"/>
    <property type="evidence" value="ECO:0007669"/>
    <property type="project" value="InterPro"/>
</dbReference>
<keyword evidence="11" id="KW-0009">Actin-binding</keyword>
<dbReference type="GO" id="GO:0046872">
    <property type="term" value="F:metal ion binding"/>
    <property type="evidence" value="ECO:0007669"/>
    <property type="project" value="UniProtKB-KW"/>
</dbReference>